<dbReference type="AlphaFoldDB" id="A0A915DIS0"/>
<keyword evidence="1" id="KW-0547">Nucleotide-binding</keyword>
<dbReference type="GO" id="GO:0005524">
    <property type="term" value="F:ATP binding"/>
    <property type="evidence" value="ECO:0007669"/>
    <property type="project" value="UniProtKB-KW"/>
</dbReference>
<proteinExistence type="predicted"/>
<dbReference type="WBParaSite" id="jg19693">
    <property type="protein sequence ID" value="jg19693"/>
    <property type="gene ID" value="jg19693"/>
</dbReference>
<dbReference type="Pfam" id="PF16450">
    <property type="entry name" value="Prot_ATP_ID_OB_C"/>
    <property type="match status" value="1"/>
</dbReference>
<dbReference type="PANTHER" id="PTHR23073">
    <property type="entry name" value="26S PROTEASOME REGULATORY SUBUNIT"/>
    <property type="match status" value="1"/>
</dbReference>
<dbReference type="InterPro" id="IPR027417">
    <property type="entry name" value="P-loop_NTPase"/>
</dbReference>
<dbReference type="Gene3D" id="3.40.50.300">
    <property type="entry name" value="P-loop containing nucleotide triphosphate hydrolases"/>
    <property type="match status" value="2"/>
</dbReference>
<evidence type="ECO:0000256" key="2">
    <source>
        <dbReference type="ARBA" id="ARBA00022840"/>
    </source>
</evidence>
<organism evidence="4 5">
    <name type="scientific">Ditylenchus dipsaci</name>
    <dbReference type="NCBI Taxonomy" id="166011"/>
    <lineage>
        <taxon>Eukaryota</taxon>
        <taxon>Metazoa</taxon>
        <taxon>Ecdysozoa</taxon>
        <taxon>Nematoda</taxon>
        <taxon>Chromadorea</taxon>
        <taxon>Rhabditida</taxon>
        <taxon>Tylenchina</taxon>
        <taxon>Tylenchomorpha</taxon>
        <taxon>Sphaerularioidea</taxon>
        <taxon>Anguinidae</taxon>
        <taxon>Anguininae</taxon>
        <taxon>Ditylenchus</taxon>
    </lineage>
</organism>
<accession>A0A915DIS0</accession>
<dbReference type="InterPro" id="IPR032501">
    <property type="entry name" value="Prot_ATP_ID_OB_2nd"/>
</dbReference>
<evidence type="ECO:0000259" key="3">
    <source>
        <dbReference type="Pfam" id="PF16450"/>
    </source>
</evidence>
<dbReference type="InterPro" id="IPR012340">
    <property type="entry name" value="NA-bd_OB-fold"/>
</dbReference>
<dbReference type="Proteomes" id="UP000887574">
    <property type="component" value="Unplaced"/>
</dbReference>
<feature type="domain" description="Proteasomal ATPase second OB" evidence="3">
    <location>
        <begin position="34"/>
        <end position="84"/>
    </location>
</feature>
<name>A0A915DIS0_9BILA</name>
<dbReference type="SUPFAM" id="SSF52540">
    <property type="entry name" value="P-loop containing nucleoside triphosphate hydrolases"/>
    <property type="match status" value="1"/>
</dbReference>
<sequence>MFRRMQSSRPRADTMFRTLKEELAQLHQPGSYVGEVAQGDGKNKVLVKVHQEGKFVVDVTKDVDMVKLTPGCRIALKADSYTIIKFCQTRVDPLVSLVMVEKVPDSTYEMIGGLDTQIKEIKEVIELPIKHPELSNLWVSLSRSCTAVGPPGYRKDVARSRSCSHNILRGENGERFVSSWPESMLLRYLHGRNRLHWIIRLEGSRSGGDSEVQRTMLELLNQLDGFEPTKNIKVIMATNRMTYWTLRFFALAVLIEKSNSPLQMKGLVLTSSRSTPRK</sequence>
<keyword evidence="2" id="KW-0067">ATP-binding</keyword>
<dbReference type="InterPro" id="IPR050221">
    <property type="entry name" value="26S_Proteasome_ATPase"/>
</dbReference>
<evidence type="ECO:0000313" key="4">
    <source>
        <dbReference type="Proteomes" id="UP000887574"/>
    </source>
</evidence>
<dbReference type="Gene3D" id="2.40.50.140">
    <property type="entry name" value="Nucleic acid-binding proteins"/>
    <property type="match status" value="1"/>
</dbReference>
<reference evidence="5" key="1">
    <citation type="submission" date="2022-11" db="UniProtKB">
        <authorList>
            <consortium name="WormBaseParasite"/>
        </authorList>
    </citation>
    <scope>IDENTIFICATION</scope>
</reference>
<keyword evidence="4" id="KW-1185">Reference proteome</keyword>
<protein>
    <submittedName>
        <fullName evidence="5">Proteasomal ATPase OB C-terminal domain-containing protein</fullName>
    </submittedName>
</protein>
<evidence type="ECO:0000256" key="1">
    <source>
        <dbReference type="ARBA" id="ARBA00022741"/>
    </source>
</evidence>
<evidence type="ECO:0000313" key="5">
    <source>
        <dbReference type="WBParaSite" id="jg19693"/>
    </source>
</evidence>